<dbReference type="InterPro" id="IPR029058">
    <property type="entry name" value="AB_hydrolase_fold"/>
</dbReference>
<evidence type="ECO:0000256" key="9">
    <source>
        <dbReference type="ARBA" id="ARBA00026105"/>
    </source>
</evidence>
<name>A0A067N2B1_BOTB1</name>
<dbReference type="EMBL" id="KL198022">
    <property type="protein sequence ID" value="KDQ18272.1"/>
    <property type="molecule type" value="Genomic_DNA"/>
</dbReference>
<feature type="compositionally biased region" description="Low complexity" evidence="10">
    <location>
        <begin position="56"/>
        <end position="79"/>
    </location>
</feature>
<evidence type="ECO:0000313" key="14">
    <source>
        <dbReference type="Proteomes" id="UP000027195"/>
    </source>
</evidence>
<keyword evidence="5 11" id="KW-0732">Signal</keyword>
<protein>
    <recommendedName>
        <fullName evidence="9">(4-O-methyl)-D-glucuronate--lignin esterase</fullName>
        <ecNumber evidence="9">3.1.1.117</ecNumber>
    </recommendedName>
</protein>
<feature type="signal peptide" evidence="11">
    <location>
        <begin position="1"/>
        <end position="19"/>
    </location>
</feature>
<comment type="catalytic activity">
    <reaction evidence="8">
        <text>a 4-O-methyl-alpha-D-glucuronosyl ester derivative + H2O = 4-O-methyl-alpha-D-glucuronate derivative + an alcohol + H(+)</text>
        <dbReference type="Rhea" id="RHEA:67452"/>
        <dbReference type="ChEBI" id="CHEBI:15377"/>
        <dbReference type="ChEBI" id="CHEBI:15378"/>
        <dbReference type="ChEBI" id="CHEBI:30879"/>
        <dbReference type="ChEBI" id="CHEBI:171667"/>
        <dbReference type="ChEBI" id="CHEBI:171668"/>
        <dbReference type="EC" id="3.1.1.117"/>
    </reaction>
    <physiologicalReaction direction="left-to-right" evidence="8">
        <dbReference type="Rhea" id="RHEA:67453"/>
    </physiologicalReaction>
</comment>
<sequence>MKTAIGISFLATAIASVGAVPIWGQCGGIGWTGSTACDSGLKCVVCQTVTATTTTPVTTSTPTTTVRPTTSTTQGGSPTNCPALPATFPNGASLPVTATLPDPWTFYGGSKVTSKSQWACRKAELFKLLQEYMYGYYPDHSQETVTATRNGNTLSISVSAGGKTGTFSATITLPTTGQAPYPVVITPGSVDNNAFLSQGVALVSFSVTAVAADSASKTGAFWSVYNGRNIGVLTAWAWGYHRVLDAIILRVPEIDTSRVGVTGCSRYGKGALAAGLFDERITLTLAMSPGLEGVGPWRFFYESGGANEKIENIWGYAPWWVSTRIGEFVNDARKLPFDAHSIAAVIAPRALIWDVGTSDYWTNPEGESAVTFPAAKAVYNWLGASGQVGLATRSGGHCDNAGFTNVQGFMNKIFFGKTPSKNYDSTSPYTAHTETHPWASSPPPA</sequence>
<dbReference type="Proteomes" id="UP000027195">
    <property type="component" value="Unassembled WGS sequence"/>
</dbReference>
<dbReference type="SUPFAM" id="SSF57180">
    <property type="entry name" value="Cellulose-binding domain"/>
    <property type="match status" value="1"/>
</dbReference>
<dbReference type="GO" id="GO:0052689">
    <property type="term" value="F:carboxylic ester hydrolase activity"/>
    <property type="evidence" value="ECO:0007669"/>
    <property type="project" value="UniProtKB-KW"/>
</dbReference>
<dbReference type="InterPro" id="IPR000254">
    <property type="entry name" value="CBD"/>
</dbReference>
<dbReference type="OrthoDB" id="3781271at2759"/>
<dbReference type="GO" id="GO:0030248">
    <property type="term" value="F:cellulose binding"/>
    <property type="evidence" value="ECO:0007669"/>
    <property type="project" value="InterPro"/>
</dbReference>
<dbReference type="InterPro" id="IPR054579">
    <property type="entry name" value="GCE-like_dom"/>
</dbReference>
<evidence type="ECO:0000256" key="8">
    <source>
        <dbReference type="ARBA" id="ARBA00024511"/>
    </source>
</evidence>
<evidence type="ECO:0000256" key="4">
    <source>
        <dbReference type="ARBA" id="ARBA00022525"/>
    </source>
</evidence>
<dbReference type="GO" id="GO:0005576">
    <property type="term" value="C:extracellular region"/>
    <property type="evidence" value="ECO:0007669"/>
    <property type="project" value="UniProtKB-SubCell"/>
</dbReference>
<dbReference type="STRING" id="930990.A0A067N2B1"/>
<feature type="domain" description="CBM1" evidence="12">
    <location>
        <begin position="18"/>
        <end position="54"/>
    </location>
</feature>
<dbReference type="GO" id="GO:0005975">
    <property type="term" value="P:carbohydrate metabolic process"/>
    <property type="evidence" value="ECO:0007669"/>
    <property type="project" value="InterPro"/>
</dbReference>
<dbReference type="AlphaFoldDB" id="A0A067N2B1"/>
<keyword evidence="7" id="KW-0439">Lignin degradation</keyword>
<evidence type="ECO:0000313" key="13">
    <source>
        <dbReference type="EMBL" id="KDQ18272.1"/>
    </source>
</evidence>
<proteinExistence type="inferred from homology"/>
<keyword evidence="4" id="KW-0964">Secreted</keyword>
<dbReference type="Gene3D" id="3.40.50.1820">
    <property type="entry name" value="alpha/beta hydrolase"/>
    <property type="match status" value="1"/>
</dbReference>
<reference evidence="14" key="1">
    <citation type="journal article" date="2014" name="Proc. Natl. Acad. Sci. U.S.A.">
        <title>Extensive sampling of basidiomycete genomes demonstrates inadequacy of the white-rot/brown-rot paradigm for wood decay fungi.</title>
        <authorList>
            <person name="Riley R."/>
            <person name="Salamov A.A."/>
            <person name="Brown D.W."/>
            <person name="Nagy L.G."/>
            <person name="Floudas D."/>
            <person name="Held B.W."/>
            <person name="Levasseur A."/>
            <person name="Lombard V."/>
            <person name="Morin E."/>
            <person name="Otillar R."/>
            <person name="Lindquist E.A."/>
            <person name="Sun H."/>
            <person name="LaButti K.M."/>
            <person name="Schmutz J."/>
            <person name="Jabbour D."/>
            <person name="Luo H."/>
            <person name="Baker S.E."/>
            <person name="Pisabarro A.G."/>
            <person name="Walton J.D."/>
            <person name="Blanchette R.A."/>
            <person name="Henrissat B."/>
            <person name="Martin F."/>
            <person name="Cullen D."/>
            <person name="Hibbett D.S."/>
            <person name="Grigoriev I.V."/>
        </authorList>
    </citation>
    <scope>NUCLEOTIDE SEQUENCE [LARGE SCALE GENOMIC DNA]</scope>
    <source>
        <strain evidence="14">FD-172 SS1</strain>
    </source>
</reference>
<dbReference type="PROSITE" id="PS51164">
    <property type="entry name" value="CBM1_2"/>
    <property type="match status" value="1"/>
</dbReference>
<gene>
    <name evidence="13" type="ORF">BOTBODRAFT_53049</name>
</gene>
<evidence type="ECO:0000256" key="11">
    <source>
        <dbReference type="SAM" id="SignalP"/>
    </source>
</evidence>
<feature type="region of interest" description="Disordered" evidence="10">
    <location>
        <begin position="56"/>
        <end position="80"/>
    </location>
</feature>
<evidence type="ECO:0000256" key="1">
    <source>
        <dbReference type="ARBA" id="ARBA00004613"/>
    </source>
</evidence>
<evidence type="ECO:0000259" key="12">
    <source>
        <dbReference type="PROSITE" id="PS51164"/>
    </source>
</evidence>
<comment type="similarity">
    <text evidence="2">Belongs to the carbohydrate esterase 15 (CE15) family.</text>
</comment>
<feature type="region of interest" description="Disordered" evidence="10">
    <location>
        <begin position="425"/>
        <end position="445"/>
    </location>
</feature>
<dbReference type="SUPFAM" id="SSF53474">
    <property type="entry name" value="alpha/beta-Hydrolases"/>
    <property type="match status" value="1"/>
</dbReference>
<keyword evidence="6" id="KW-0378">Hydrolase</keyword>
<accession>A0A067N2B1</accession>
<organism evidence="13 14">
    <name type="scientific">Botryobasidium botryosum (strain FD-172 SS1)</name>
    <dbReference type="NCBI Taxonomy" id="930990"/>
    <lineage>
        <taxon>Eukaryota</taxon>
        <taxon>Fungi</taxon>
        <taxon>Dikarya</taxon>
        <taxon>Basidiomycota</taxon>
        <taxon>Agaricomycotina</taxon>
        <taxon>Agaricomycetes</taxon>
        <taxon>Cantharellales</taxon>
        <taxon>Botryobasidiaceae</taxon>
        <taxon>Botryobasidium</taxon>
    </lineage>
</organism>
<evidence type="ECO:0000256" key="7">
    <source>
        <dbReference type="ARBA" id="ARBA00023185"/>
    </source>
</evidence>
<dbReference type="SMART" id="SM00236">
    <property type="entry name" value="fCBD"/>
    <property type="match status" value="1"/>
</dbReference>
<evidence type="ECO:0000256" key="3">
    <source>
        <dbReference type="ARBA" id="ARBA00022487"/>
    </source>
</evidence>
<evidence type="ECO:0000256" key="10">
    <source>
        <dbReference type="SAM" id="MobiDB-lite"/>
    </source>
</evidence>
<feature type="chain" id="PRO_5001641748" description="(4-O-methyl)-D-glucuronate--lignin esterase" evidence="11">
    <location>
        <begin position="20"/>
        <end position="445"/>
    </location>
</feature>
<dbReference type="GO" id="GO:0046274">
    <property type="term" value="P:lignin catabolic process"/>
    <property type="evidence" value="ECO:0007669"/>
    <property type="project" value="UniProtKB-KW"/>
</dbReference>
<evidence type="ECO:0000256" key="5">
    <source>
        <dbReference type="ARBA" id="ARBA00022729"/>
    </source>
</evidence>
<dbReference type="InterPro" id="IPR035971">
    <property type="entry name" value="CBD_sf"/>
</dbReference>
<dbReference type="InParanoid" id="A0A067N2B1"/>
<dbReference type="EC" id="3.1.1.117" evidence="9"/>
<comment type="subcellular location">
    <subcellularLocation>
        <location evidence="1">Secreted</location>
    </subcellularLocation>
</comment>
<evidence type="ECO:0000256" key="6">
    <source>
        <dbReference type="ARBA" id="ARBA00022801"/>
    </source>
</evidence>
<evidence type="ECO:0000256" key="2">
    <source>
        <dbReference type="ARBA" id="ARBA00010092"/>
    </source>
</evidence>
<dbReference type="Pfam" id="PF00734">
    <property type="entry name" value="CBM_1"/>
    <property type="match status" value="1"/>
</dbReference>
<dbReference type="Pfam" id="PF22244">
    <property type="entry name" value="GCE_fung"/>
    <property type="match status" value="1"/>
</dbReference>
<keyword evidence="3" id="KW-0719">Serine esterase</keyword>
<keyword evidence="14" id="KW-1185">Reference proteome</keyword>
<dbReference type="HOGENOM" id="CLU_028869_0_0_1"/>